<dbReference type="Pfam" id="PF02594">
    <property type="entry name" value="DUF167"/>
    <property type="match status" value="1"/>
</dbReference>
<dbReference type="Gene3D" id="3.30.1200.10">
    <property type="entry name" value="YggU-like"/>
    <property type="match status" value="1"/>
</dbReference>
<protein>
    <submittedName>
        <fullName evidence="2">Uncharacterized protein</fullName>
    </submittedName>
</protein>
<dbReference type="Proteomes" id="UP000008312">
    <property type="component" value="Unassembled WGS sequence"/>
</dbReference>
<proteinExistence type="inferred from homology"/>
<evidence type="ECO:0000313" key="2">
    <source>
        <dbReference type="EMBL" id="CBK20427.2"/>
    </source>
</evidence>
<evidence type="ECO:0000256" key="1">
    <source>
        <dbReference type="ARBA" id="ARBA00010364"/>
    </source>
</evidence>
<sequence>MSRTPSVKELESVIRVLSPSSVSLSVHVKPNCKKTGIEWEEEQLQIRLSSPPTENKANKEVCEVVSDIADIPKSQVSLIRGGKSRDKELMLNGVSSEGLIQSLLQALQQYLCLCTNSQFIRFGLNETVFTLHIDFVLPSILCDFGYKNAEKY</sequence>
<dbReference type="PANTHER" id="PTHR13420">
    <property type="entry name" value="UPF0235 PROTEIN C15ORF40"/>
    <property type="match status" value="1"/>
</dbReference>
<dbReference type="SMART" id="SM01152">
    <property type="entry name" value="DUF167"/>
    <property type="match status" value="1"/>
</dbReference>
<keyword evidence="3" id="KW-1185">Reference proteome</keyword>
<dbReference type="SUPFAM" id="SSF69786">
    <property type="entry name" value="YggU-like"/>
    <property type="match status" value="1"/>
</dbReference>
<comment type="similarity">
    <text evidence="1">Belongs to the UPF0235 family.</text>
</comment>
<evidence type="ECO:0000313" key="3">
    <source>
        <dbReference type="Proteomes" id="UP000008312"/>
    </source>
</evidence>
<dbReference type="GeneID" id="24922240"/>
<dbReference type="FunCoup" id="D8LXX2">
    <property type="interactions" value="53"/>
</dbReference>
<dbReference type="InterPro" id="IPR003746">
    <property type="entry name" value="DUF167"/>
</dbReference>
<dbReference type="PANTHER" id="PTHR13420:SF7">
    <property type="entry name" value="UPF0235 PROTEIN C15ORF40"/>
    <property type="match status" value="1"/>
</dbReference>
<reference evidence="2" key="1">
    <citation type="submission" date="2010-02" db="EMBL/GenBank/DDBJ databases">
        <title>Sequencing and annotation of the Blastocystis hominis genome.</title>
        <authorList>
            <person name="Wincker P."/>
        </authorList>
    </citation>
    <scope>NUCLEOTIDE SEQUENCE</scope>
    <source>
        <strain evidence="2">Singapore isolate B</strain>
    </source>
</reference>
<dbReference type="OrthoDB" id="244097at2759"/>
<dbReference type="RefSeq" id="XP_012894475.1">
    <property type="nucleotide sequence ID" value="XM_013039021.1"/>
</dbReference>
<dbReference type="GO" id="GO:0005737">
    <property type="term" value="C:cytoplasm"/>
    <property type="evidence" value="ECO:0007669"/>
    <property type="project" value="TreeGrafter"/>
</dbReference>
<dbReference type="InParanoid" id="D8LXX2"/>
<dbReference type="HAMAP" id="MF_00634">
    <property type="entry name" value="UPF0235"/>
    <property type="match status" value="1"/>
</dbReference>
<dbReference type="InterPro" id="IPR036591">
    <property type="entry name" value="YggU-like_sf"/>
</dbReference>
<dbReference type="NCBIfam" id="TIGR00251">
    <property type="entry name" value="DUF167 family protein"/>
    <property type="match status" value="1"/>
</dbReference>
<gene>
    <name evidence="2" type="ORF">GSBLH_T00006115001</name>
</gene>
<dbReference type="AlphaFoldDB" id="D8LXX2"/>
<name>D8LXX2_BLAHO</name>
<accession>D8LXX2</accession>
<organism evidence="2">
    <name type="scientific">Blastocystis hominis</name>
    <dbReference type="NCBI Taxonomy" id="12968"/>
    <lineage>
        <taxon>Eukaryota</taxon>
        <taxon>Sar</taxon>
        <taxon>Stramenopiles</taxon>
        <taxon>Bigyra</taxon>
        <taxon>Opalozoa</taxon>
        <taxon>Opalinata</taxon>
        <taxon>Blastocystidae</taxon>
        <taxon>Blastocystis</taxon>
    </lineage>
</organism>
<dbReference type="EMBL" id="FN668639">
    <property type="protein sequence ID" value="CBK20427.2"/>
    <property type="molecule type" value="Genomic_DNA"/>
</dbReference>